<comment type="caution">
    <text evidence="2">The sequence shown here is derived from an EMBL/GenBank/DDBJ whole genome shotgun (WGS) entry which is preliminary data.</text>
</comment>
<feature type="transmembrane region" description="Helical" evidence="1">
    <location>
        <begin position="48"/>
        <end position="67"/>
    </location>
</feature>
<keyword evidence="1" id="KW-0812">Transmembrane</keyword>
<keyword evidence="3" id="KW-1185">Reference proteome</keyword>
<protein>
    <submittedName>
        <fullName evidence="2">DUF456 domain-containing protein</fullName>
    </submittedName>
</protein>
<feature type="transmembrane region" description="Helical" evidence="1">
    <location>
        <begin position="87"/>
        <end position="111"/>
    </location>
</feature>
<accession>A0ABT6YCM1</accession>
<keyword evidence="1" id="KW-0472">Membrane</keyword>
<organism evidence="2 3">
    <name type="scientific">Flectobacillus roseus</name>
    <dbReference type="NCBI Taxonomy" id="502259"/>
    <lineage>
        <taxon>Bacteria</taxon>
        <taxon>Pseudomonadati</taxon>
        <taxon>Bacteroidota</taxon>
        <taxon>Cytophagia</taxon>
        <taxon>Cytophagales</taxon>
        <taxon>Flectobacillaceae</taxon>
        <taxon>Flectobacillus</taxon>
    </lineage>
</organism>
<keyword evidence="1" id="KW-1133">Transmembrane helix</keyword>
<dbReference type="EMBL" id="JASHIF010000019">
    <property type="protein sequence ID" value="MDI9861337.1"/>
    <property type="molecule type" value="Genomic_DNA"/>
</dbReference>
<dbReference type="PANTHER" id="PTHR39165">
    <property type="entry name" value="IG HYPOTHETICAL 17883"/>
    <property type="match status" value="1"/>
</dbReference>
<evidence type="ECO:0000313" key="3">
    <source>
        <dbReference type="Proteomes" id="UP001236507"/>
    </source>
</evidence>
<dbReference type="Proteomes" id="UP001236507">
    <property type="component" value="Unassembled WGS sequence"/>
</dbReference>
<dbReference type="Pfam" id="PF04306">
    <property type="entry name" value="DUF456"/>
    <property type="match status" value="1"/>
</dbReference>
<dbReference type="RefSeq" id="WP_095160782.1">
    <property type="nucleotide sequence ID" value="NZ_JASHIF010000019.1"/>
</dbReference>
<evidence type="ECO:0000256" key="1">
    <source>
        <dbReference type="SAM" id="Phobius"/>
    </source>
</evidence>
<reference evidence="2 3" key="1">
    <citation type="submission" date="2023-05" db="EMBL/GenBank/DDBJ databases">
        <title>Novel species of genus Flectobacillus isolated from stream in China.</title>
        <authorList>
            <person name="Lu H."/>
        </authorList>
    </citation>
    <scope>NUCLEOTIDE SEQUENCE [LARGE SCALE GENOMIC DNA]</scope>
    <source>
        <strain evidence="2 3">KCTC 42575</strain>
    </source>
</reference>
<name>A0ABT6YCM1_9BACT</name>
<proteinExistence type="predicted"/>
<sequence>MDIILTILAIGLLLGGLAGAVLPIPGPPLSLAGMFCLHYTRFVEFNKSTLVVFTVLTVAMAIFDYYAPVWGTKKFGGSKYGAIGSTIGLLVGMFFIPAVGMLLGAFLGALVGELINGADFSKALKAAIGSFIGLITGMVGKIALCLAMLLWSGFALGEYIMIMFF</sequence>
<dbReference type="InterPro" id="IPR007403">
    <property type="entry name" value="DUF456"/>
</dbReference>
<dbReference type="PANTHER" id="PTHR39165:SF1">
    <property type="entry name" value="DUF456 DOMAIN-CONTAINING PROTEIN"/>
    <property type="match status" value="1"/>
</dbReference>
<feature type="transmembrane region" description="Helical" evidence="1">
    <location>
        <begin position="131"/>
        <end position="156"/>
    </location>
</feature>
<evidence type="ECO:0000313" key="2">
    <source>
        <dbReference type="EMBL" id="MDI9861337.1"/>
    </source>
</evidence>
<gene>
    <name evidence="2" type="ORF">QM524_19110</name>
</gene>